<dbReference type="EMBL" id="JARPOI010000017">
    <property type="protein sequence ID" value="KAJ9141478.1"/>
    <property type="molecule type" value="Genomic_DNA"/>
</dbReference>
<reference evidence="1" key="1">
    <citation type="journal article" date="2023" name="Plant Biotechnol. J.">
        <title>Chromosome-level wild Hevea brasiliensis genome provides new tools for genomic-assisted breeding and valuable loci to elevate rubber yield.</title>
        <authorList>
            <person name="Cheng H."/>
            <person name="Song X."/>
            <person name="Hu Y."/>
            <person name="Wu T."/>
            <person name="Yang Q."/>
            <person name="An Z."/>
            <person name="Feng S."/>
            <person name="Deng Z."/>
            <person name="Wu W."/>
            <person name="Zeng X."/>
            <person name="Tu M."/>
            <person name="Wang X."/>
            <person name="Huang H."/>
        </authorList>
    </citation>
    <scope>NUCLEOTIDE SEQUENCE</scope>
    <source>
        <strain evidence="1">MT/VB/25A 57/8</strain>
    </source>
</reference>
<keyword evidence="2" id="KW-1185">Reference proteome</keyword>
<dbReference type="Proteomes" id="UP001174677">
    <property type="component" value="Chromosome 17"/>
</dbReference>
<accession>A0ABQ9KQ63</accession>
<name>A0ABQ9KQ63_HEVBR</name>
<evidence type="ECO:0000313" key="2">
    <source>
        <dbReference type="Proteomes" id="UP001174677"/>
    </source>
</evidence>
<protein>
    <submittedName>
        <fullName evidence="1">Uncharacterized protein</fullName>
    </submittedName>
</protein>
<sequence>MFESRQWVASKYGQASSGPSYEKAEQIMVIQELLLKVLRLVDGDEKLIMGFIYEIVERTKLTNHKNFKGSFLNLQYQYGPHDIGNDNEIILSLKNTILYRHRMRSFGIALVQKPIKFTNPVMHLMLIII</sequence>
<evidence type="ECO:0000313" key="1">
    <source>
        <dbReference type="EMBL" id="KAJ9141478.1"/>
    </source>
</evidence>
<comment type="caution">
    <text evidence="1">The sequence shown here is derived from an EMBL/GenBank/DDBJ whole genome shotgun (WGS) entry which is preliminary data.</text>
</comment>
<gene>
    <name evidence="1" type="ORF">P3X46_032015</name>
</gene>
<proteinExistence type="predicted"/>
<organism evidence="1 2">
    <name type="scientific">Hevea brasiliensis</name>
    <name type="common">Para rubber tree</name>
    <name type="synonym">Siphonia brasiliensis</name>
    <dbReference type="NCBI Taxonomy" id="3981"/>
    <lineage>
        <taxon>Eukaryota</taxon>
        <taxon>Viridiplantae</taxon>
        <taxon>Streptophyta</taxon>
        <taxon>Embryophyta</taxon>
        <taxon>Tracheophyta</taxon>
        <taxon>Spermatophyta</taxon>
        <taxon>Magnoliopsida</taxon>
        <taxon>eudicotyledons</taxon>
        <taxon>Gunneridae</taxon>
        <taxon>Pentapetalae</taxon>
        <taxon>rosids</taxon>
        <taxon>fabids</taxon>
        <taxon>Malpighiales</taxon>
        <taxon>Euphorbiaceae</taxon>
        <taxon>Crotonoideae</taxon>
        <taxon>Micrandreae</taxon>
        <taxon>Hevea</taxon>
    </lineage>
</organism>